<gene>
    <name evidence="1" type="ORF">GCM10010358_50020</name>
</gene>
<proteinExistence type="predicted"/>
<dbReference type="AlphaFoldDB" id="A0A918NRN9"/>
<reference evidence="1" key="2">
    <citation type="submission" date="2020-09" db="EMBL/GenBank/DDBJ databases">
        <authorList>
            <person name="Sun Q."/>
            <person name="Ohkuma M."/>
        </authorList>
    </citation>
    <scope>NUCLEOTIDE SEQUENCE</scope>
    <source>
        <strain evidence="1">JCM 4790</strain>
    </source>
</reference>
<name>A0A918NRN9_9ACTN</name>
<evidence type="ECO:0000313" key="1">
    <source>
        <dbReference type="EMBL" id="GGX90009.1"/>
    </source>
</evidence>
<keyword evidence="2" id="KW-1185">Reference proteome</keyword>
<dbReference type="Proteomes" id="UP000619244">
    <property type="component" value="Unassembled WGS sequence"/>
</dbReference>
<dbReference type="EMBL" id="BMVU01000027">
    <property type="protein sequence ID" value="GGX90009.1"/>
    <property type="molecule type" value="Genomic_DNA"/>
</dbReference>
<protein>
    <submittedName>
        <fullName evidence="1">Uncharacterized protein</fullName>
    </submittedName>
</protein>
<dbReference type="RefSeq" id="WP_190192546.1">
    <property type="nucleotide sequence ID" value="NZ_BMVU01000027.1"/>
</dbReference>
<evidence type="ECO:0000313" key="2">
    <source>
        <dbReference type="Proteomes" id="UP000619244"/>
    </source>
</evidence>
<organism evidence="1 2">
    <name type="scientific">Streptomyces minutiscleroticus</name>
    <dbReference type="NCBI Taxonomy" id="68238"/>
    <lineage>
        <taxon>Bacteria</taxon>
        <taxon>Bacillati</taxon>
        <taxon>Actinomycetota</taxon>
        <taxon>Actinomycetes</taxon>
        <taxon>Kitasatosporales</taxon>
        <taxon>Streptomycetaceae</taxon>
        <taxon>Streptomyces</taxon>
    </lineage>
</organism>
<reference evidence="1" key="1">
    <citation type="journal article" date="2014" name="Int. J. Syst. Evol. Microbiol.">
        <title>Complete genome sequence of Corynebacterium casei LMG S-19264T (=DSM 44701T), isolated from a smear-ripened cheese.</title>
        <authorList>
            <consortium name="US DOE Joint Genome Institute (JGI-PGF)"/>
            <person name="Walter F."/>
            <person name="Albersmeier A."/>
            <person name="Kalinowski J."/>
            <person name="Ruckert C."/>
        </authorList>
    </citation>
    <scope>NUCLEOTIDE SEQUENCE</scope>
    <source>
        <strain evidence="1">JCM 4790</strain>
    </source>
</reference>
<sequence length="134" mass="14867">MHLPHVLQVPHDAHATAGVRDTWIAPAGRSWDAIRTVRSTGLRALDRLPGRPGAVLVHPRHLWLYFLVPAGAATAWDLPHTTALSRNSHLVLPPPDRELPPGPYWLLSPRRVPLCTETDVLRTALRCVLDGDRV</sequence>
<accession>A0A918NRN9</accession>
<comment type="caution">
    <text evidence="1">The sequence shown here is derived from an EMBL/GenBank/DDBJ whole genome shotgun (WGS) entry which is preliminary data.</text>
</comment>